<name>A0A0R0J5U7_SOYBN</name>
<keyword evidence="3" id="KW-1185">Reference proteome</keyword>
<organism evidence="1">
    <name type="scientific">Glycine max</name>
    <name type="common">Soybean</name>
    <name type="synonym">Glycine hispida</name>
    <dbReference type="NCBI Taxonomy" id="3847"/>
    <lineage>
        <taxon>Eukaryota</taxon>
        <taxon>Viridiplantae</taxon>
        <taxon>Streptophyta</taxon>
        <taxon>Embryophyta</taxon>
        <taxon>Tracheophyta</taxon>
        <taxon>Spermatophyta</taxon>
        <taxon>Magnoliopsida</taxon>
        <taxon>eudicotyledons</taxon>
        <taxon>Gunneridae</taxon>
        <taxon>Pentapetalae</taxon>
        <taxon>rosids</taxon>
        <taxon>fabids</taxon>
        <taxon>Fabales</taxon>
        <taxon>Fabaceae</taxon>
        <taxon>Papilionoideae</taxon>
        <taxon>50 kb inversion clade</taxon>
        <taxon>NPAAA clade</taxon>
        <taxon>indigoferoid/millettioid clade</taxon>
        <taxon>Phaseoleae</taxon>
        <taxon>Glycine</taxon>
        <taxon>Glycine subgen. Soja</taxon>
    </lineage>
</organism>
<dbReference type="Proteomes" id="UP000008827">
    <property type="component" value="Chromosome 7"/>
</dbReference>
<gene>
    <name evidence="1" type="ORF">GLYMA_07G053700</name>
</gene>
<dbReference type="AlphaFoldDB" id="A0A0R0J5U7"/>
<reference evidence="1" key="3">
    <citation type="submission" date="2018-07" db="EMBL/GenBank/DDBJ databases">
        <title>WGS assembly of Glycine max.</title>
        <authorList>
            <person name="Schmutz J."/>
            <person name="Cannon S."/>
            <person name="Schlueter J."/>
            <person name="Ma J."/>
            <person name="Mitros T."/>
            <person name="Nelson W."/>
            <person name="Hyten D."/>
            <person name="Song Q."/>
            <person name="Thelen J."/>
            <person name="Cheng J."/>
            <person name="Xu D."/>
            <person name="Hellsten U."/>
            <person name="May G."/>
            <person name="Yu Y."/>
            <person name="Sakurai T."/>
            <person name="Umezawa T."/>
            <person name="Bhattacharyya M."/>
            <person name="Sandhu D."/>
            <person name="Valliyodan B."/>
            <person name="Lindquist E."/>
            <person name="Peto M."/>
            <person name="Grant D."/>
            <person name="Shu S."/>
            <person name="Goodstein D."/>
            <person name="Barry K."/>
            <person name="Futrell-Griggs M."/>
            <person name="Abernathy B."/>
            <person name="Du J."/>
            <person name="Tian Z."/>
            <person name="Zhu L."/>
            <person name="Gill N."/>
            <person name="Joshi T."/>
            <person name="Libault M."/>
            <person name="Sethuraman A."/>
            <person name="Zhang X."/>
            <person name="Shinozaki K."/>
            <person name="Nguyen H."/>
            <person name="Wing R."/>
            <person name="Cregan P."/>
            <person name="Specht J."/>
            <person name="Grimwood J."/>
            <person name="Rokhsar D."/>
            <person name="Stacey G."/>
            <person name="Shoemaker R."/>
            <person name="Jackson S."/>
        </authorList>
    </citation>
    <scope>NUCLEOTIDE SEQUENCE</scope>
    <source>
        <tissue evidence="1">Callus</tissue>
    </source>
</reference>
<reference evidence="1 2" key="1">
    <citation type="journal article" date="2010" name="Nature">
        <title>Genome sequence of the palaeopolyploid soybean.</title>
        <authorList>
            <person name="Schmutz J."/>
            <person name="Cannon S.B."/>
            <person name="Schlueter J."/>
            <person name="Ma J."/>
            <person name="Mitros T."/>
            <person name="Nelson W."/>
            <person name="Hyten D.L."/>
            <person name="Song Q."/>
            <person name="Thelen J.J."/>
            <person name="Cheng J."/>
            <person name="Xu D."/>
            <person name="Hellsten U."/>
            <person name="May G.D."/>
            <person name="Yu Y."/>
            <person name="Sakurai T."/>
            <person name="Umezawa T."/>
            <person name="Bhattacharyya M.K."/>
            <person name="Sandhu D."/>
            <person name="Valliyodan B."/>
            <person name="Lindquist E."/>
            <person name="Peto M."/>
            <person name="Grant D."/>
            <person name="Shu S."/>
            <person name="Goodstein D."/>
            <person name="Barry K."/>
            <person name="Futrell-Griggs M."/>
            <person name="Abernathy B."/>
            <person name="Du J."/>
            <person name="Tian Z."/>
            <person name="Zhu L."/>
            <person name="Gill N."/>
            <person name="Joshi T."/>
            <person name="Libault M."/>
            <person name="Sethuraman A."/>
            <person name="Zhang X.-C."/>
            <person name="Shinozaki K."/>
            <person name="Nguyen H.T."/>
            <person name="Wing R.A."/>
            <person name="Cregan P."/>
            <person name="Specht J."/>
            <person name="Grimwood J."/>
            <person name="Rokhsar D."/>
            <person name="Stacey G."/>
            <person name="Shoemaker R.C."/>
            <person name="Jackson S.A."/>
        </authorList>
    </citation>
    <scope>NUCLEOTIDE SEQUENCE [LARGE SCALE GENOMIC DNA]</scope>
    <source>
        <strain evidence="2">cv. Williams 82</strain>
        <tissue evidence="1">Callus</tissue>
    </source>
</reference>
<reference evidence="2" key="2">
    <citation type="submission" date="2018-02" db="UniProtKB">
        <authorList>
            <consortium name="EnsemblPlants"/>
        </authorList>
    </citation>
    <scope>IDENTIFICATION</scope>
    <source>
        <strain evidence="2">Williams 82</strain>
    </source>
</reference>
<dbReference type="InParanoid" id="A0A0R0J5U7"/>
<sequence length="71" mass="8373">MIWFCSKLPAIGLFYLLFVKCWPSTFRMILRGTFSSFEKVEPTVSEMFKEGEWGFWKMPQNRGVLHIFASS</sequence>
<protein>
    <submittedName>
        <fullName evidence="1 2">Uncharacterized protein</fullName>
    </submittedName>
</protein>
<dbReference type="EMBL" id="CM000840">
    <property type="protein sequence ID" value="KRH47880.1"/>
    <property type="molecule type" value="Genomic_DNA"/>
</dbReference>
<accession>A0A0R0J5U7</accession>
<dbReference type="EnsemblPlants" id="KRH47880">
    <property type="protein sequence ID" value="KRH47880"/>
    <property type="gene ID" value="GLYMA_07G053700"/>
</dbReference>
<evidence type="ECO:0000313" key="1">
    <source>
        <dbReference type="EMBL" id="KRH47880.1"/>
    </source>
</evidence>
<evidence type="ECO:0000313" key="2">
    <source>
        <dbReference type="EnsemblPlants" id="KRH47880"/>
    </source>
</evidence>
<dbReference type="Gramene" id="KRH47880">
    <property type="protein sequence ID" value="KRH47880"/>
    <property type="gene ID" value="GLYMA_07G053700"/>
</dbReference>
<proteinExistence type="predicted"/>
<evidence type="ECO:0000313" key="3">
    <source>
        <dbReference type="Proteomes" id="UP000008827"/>
    </source>
</evidence>